<name>A0A9P4IK86_9PEZI</name>
<organism evidence="4 5">
    <name type="scientific">Rhizodiscina lignyota</name>
    <dbReference type="NCBI Taxonomy" id="1504668"/>
    <lineage>
        <taxon>Eukaryota</taxon>
        <taxon>Fungi</taxon>
        <taxon>Dikarya</taxon>
        <taxon>Ascomycota</taxon>
        <taxon>Pezizomycotina</taxon>
        <taxon>Dothideomycetes</taxon>
        <taxon>Pleosporomycetidae</taxon>
        <taxon>Aulographales</taxon>
        <taxon>Rhizodiscinaceae</taxon>
        <taxon>Rhizodiscina</taxon>
    </lineage>
</organism>
<dbReference type="PROSITE" id="PS50837">
    <property type="entry name" value="NACHT"/>
    <property type="match status" value="1"/>
</dbReference>
<reference evidence="4" key="1">
    <citation type="journal article" date="2020" name="Stud. Mycol.">
        <title>101 Dothideomycetes genomes: a test case for predicting lifestyles and emergence of pathogens.</title>
        <authorList>
            <person name="Haridas S."/>
            <person name="Albert R."/>
            <person name="Binder M."/>
            <person name="Bloem J."/>
            <person name="Labutti K."/>
            <person name="Salamov A."/>
            <person name="Andreopoulos B."/>
            <person name="Baker S."/>
            <person name="Barry K."/>
            <person name="Bills G."/>
            <person name="Bluhm B."/>
            <person name="Cannon C."/>
            <person name="Castanera R."/>
            <person name="Culley D."/>
            <person name="Daum C."/>
            <person name="Ezra D."/>
            <person name="Gonzalez J."/>
            <person name="Henrissat B."/>
            <person name="Kuo A."/>
            <person name="Liang C."/>
            <person name="Lipzen A."/>
            <person name="Lutzoni F."/>
            <person name="Magnuson J."/>
            <person name="Mondo S."/>
            <person name="Nolan M."/>
            <person name="Ohm R."/>
            <person name="Pangilinan J."/>
            <person name="Park H.-J."/>
            <person name="Ramirez L."/>
            <person name="Alfaro M."/>
            <person name="Sun H."/>
            <person name="Tritt A."/>
            <person name="Yoshinaga Y."/>
            <person name="Zwiers L.-H."/>
            <person name="Turgeon B."/>
            <person name="Goodwin S."/>
            <person name="Spatafora J."/>
            <person name="Crous P."/>
            <person name="Grigoriev I."/>
        </authorList>
    </citation>
    <scope>NUCLEOTIDE SEQUENCE</scope>
    <source>
        <strain evidence="4">CBS 133067</strain>
    </source>
</reference>
<gene>
    <name evidence="4" type="ORF">NA57DRAFT_72640</name>
</gene>
<dbReference type="PROSITE" id="PS50088">
    <property type="entry name" value="ANK_REPEAT"/>
    <property type="match status" value="1"/>
</dbReference>
<dbReference type="EMBL" id="ML978123">
    <property type="protein sequence ID" value="KAF2101197.1"/>
    <property type="molecule type" value="Genomic_DNA"/>
</dbReference>
<comment type="caution">
    <text evidence="4">The sequence shown here is derived from an EMBL/GenBank/DDBJ whole genome shotgun (WGS) entry which is preliminary data.</text>
</comment>
<keyword evidence="2" id="KW-0040">ANK repeat</keyword>
<dbReference type="PROSITE" id="PS50297">
    <property type="entry name" value="ANK_REP_REGION"/>
    <property type="match status" value="1"/>
</dbReference>
<keyword evidence="1" id="KW-0677">Repeat</keyword>
<keyword evidence="5" id="KW-1185">Reference proteome</keyword>
<dbReference type="PANTHER" id="PTHR10039">
    <property type="entry name" value="AMELOGENIN"/>
    <property type="match status" value="1"/>
</dbReference>
<dbReference type="OrthoDB" id="1577640at2759"/>
<dbReference type="Pfam" id="PF00023">
    <property type="entry name" value="Ank"/>
    <property type="match status" value="1"/>
</dbReference>
<dbReference type="SUPFAM" id="SSF52540">
    <property type="entry name" value="P-loop containing nucleoside triphosphate hydrolases"/>
    <property type="match status" value="1"/>
</dbReference>
<evidence type="ECO:0000313" key="4">
    <source>
        <dbReference type="EMBL" id="KAF2101197.1"/>
    </source>
</evidence>
<dbReference type="AlphaFoldDB" id="A0A9P4IK86"/>
<feature type="domain" description="NACHT" evidence="3">
    <location>
        <begin position="219"/>
        <end position="361"/>
    </location>
</feature>
<evidence type="ECO:0000256" key="1">
    <source>
        <dbReference type="ARBA" id="ARBA00022737"/>
    </source>
</evidence>
<dbReference type="InterPro" id="IPR056884">
    <property type="entry name" value="NPHP3-like_N"/>
</dbReference>
<evidence type="ECO:0000313" key="5">
    <source>
        <dbReference type="Proteomes" id="UP000799772"/>
    </source>
</evidence>
<feature type="repeat" description="ANK" evidence="2">
    <location>
        <begin position="831"/>
        <end position="863"/>
    </location>
</feature>
<sequence length="925" mass="104180">MAEAIAFAASIVSIIQLAGTLITLCRAIIQTTRDAPKDLRVILLEASSVRSTLDNVLFLYGNEQIDASEPLSGLREPVNGCRRCLNELVALLPSTSNTTSTSENGQPSKRQRIATALAWPLKEARAHKLLDELAQYKATITMVLIGDVARDVKQIKAGVNTIQAAMSDAQIEQVLKWLEHTNPSSIHNRSCALQEQHTCTWMLRSPEWRQWLMGTLNQRLLWISGIPGAGKTILASFLIQTAKEHTIARESDRIIHVYYYCYFAHNQDEGIPLLRWVVSQLCQRAKRIPDGIRETCADNHAPTVACLLSALSDILKDFDVVYLFIDAVDESQAPRDEILRILRSLATEPCYNNLRLLATSRDYHDIETNLLGTSTRISMSNSLVEEDIRTYVHSALRSSRKFSRLPAPLLTEIEDALVKGAKGMFRWAVCQIDILGRLYAESDIRAALRSLPRTLDETYERIFSLIPDEQRVLVRQVLINICAHNDSRVDSVYSDVLVSAAMFQLYPKINENEKTFIDSDSLKDICGCLVTISRDEEGVELYGEGTFPDHANGNTFDYDGDFYDPGPTVSFAHYTVREYLESDRISCSCMAFFSLSEATAMREFARTAFSKVLNIKDKLSGLGSLDDHWCCTADQVLANVGSGSTFIEDDKLHQLVFALLDPSKPHFNAFAGYIQDHERYDSKDSFFWGGVMFAGVHWVNVPSNPFIAIFANLIAYGEDACAERLLKHADTTTLLDEKFDVRCHHNAMDLFDYKISQGYLLNLLEDHLQKFTSETMPSSALIHHVVSGRFFKWECCCGWEYLTRHKCCCKWWTAQGCSEWGIWADLDTPEYGQTPLQVAVRQGNCRAVEALLYLEADPNGIGTPGGIMLEYMDKEWSNASPLDICRHAPMSELDRDNIEKMLLDRLFEIEEDQESSLLDCSTSEG</sequence>
<evidence type="ECO:0000259" key="3">
    <source>
        <dbReference type="PROSITE" id="PS50837"/>
    </source>
</evidence>
<accession>A0A9P4IK86</accession>
<dbReference type="InterPro" id="IPR036770">
    <property type="entry name" value="Ankyrin_rpt-contain_sf"/>
</dbReference>
<evidence type="ECO:0000256" key="2">
    <source>
        <dbReference type="PROSITE-ProRule" id="PRU00023"/>
    </source>
</evidence>
<dbReference type="Gene3D" id="3.40.50.300">
    <property type="entry name" value="P-loop containing nucleotide triphosphate hydrolases"/>
    <property type="match status" value="1"/>
</dbReference>
<dbReference type="Pfam" id="PF24883">
    <property type="entry name" value="NPHP3_N"/>
    <property type="match status" value="1"/>
</dbReference>
<dbReference type="InterPro" id="IPR007111">
    <property type="entry name" value="NACHT_NTPase"/>
</dbReference>
<dbReference type="Proteomes" id="UP000799772">
    <property type="component" value="Unassembled WGS sequence"/>
</dbReference>
<proteinExistence type="predicted"/>
<dbReference type="InterPro" id="IPR027417">
    <property type="entry name" value="P-loop_NTPase"/>
</dbReference>
<protein>
    <recommendedName>
        <fullName evidence="3">NACHT domain-containing protein</fullName>
    </recommendedName>
</protein>
<dbReference type="SUPFAM" id="SSF48403">
    <property type="entry name" value="Ankyrin repeat"/>
    <property type="match status" value="1"/>
</dbReference>
<dbReference type="InterPro" id="IPR002110">
    <property type="entry name" value="Ankyrin_rpt"/>
</dbReference>
<dbReference type="PANTHER" id="PTHR10039:SF16">
    <property type="entry name" value="GPI INOSITOL-DEACYLASE"/>
    <property type="match status" value="1"/>
</dbReference>